<dbReference type="AlphaFoldDB" id="A0A7D6BUW0"/>
<evidence type="ECO:0000313" key="1">
    <source>
        <dbReference type="EMBL" id="QLJ52764.1"/>
    </source>
</evidence>
<proteinExistence type="predicted"/>
<dbReference type="Pfam" id="PF24336">
    <property type="entry name" value="DUF7504"/>
    <property type="match status" value="1"/>
</dbReference>
<reference evidence="2" key="1">
    <citation type="submission" date="2020-07" db="EMBL/GenBank/DDBJ databases">
        <title>Metabolic diversity and evolutionary history of the archaeal phylum ###Micrarchaeota### uncovered from a freshwater lake metagenome.</title>
        <authorList>
            <person name="Kadnikov V.V."/>
            <person name="Savvichev A.S."/>
            <person name="Mardanov A.V."/>
            <person name="Beletsky A.V."/>
            <person name="Chupakov A.V."/>
            <person name="Kokryatskaya N.M."/>
            <person name="Pimenov N.V."/>
            <person name="Ravin N.V."/>
        </authorList>
    </citation>
    <scope>NUCLEOTIDE SEQUENCE [LARGE SCALE GENOMIC DNA]</scope>
</reference>
<dbReference type="EMBL" id="CP058998">
    <property type="protein sequence ID" value="QLJ52764.1"/>
    <property type="molecule type" value="Genomic_DNA"/>
</dbReference>
<dbReference type="InterPro" id="IPR055927">
    <property type="entry name" value="DUF7504"/>
</dbReference>
<gene>
    <name evidence="1" type="ORF">Sv326_0589</name>
</gene>
<dbReference type="InterPro" id="IPR027417">
    <property type="entry name" value="P-loop_NTPase"/>
</dbReference>
<organism evidence="1 2">
    <name type="scientific">Fermentimicrarchaeum limneticum</name>
    <dbReference type="NCBI Taxonomy" id="2795018"/>
    <lineage>
        <taxon>Archaea</taxon>
        <taxon>Candidatus Micrarchaeota</taxon>
        <taxon>Candidatus Fermentimicrarchaeales</taxon>
        <taxon>Candidatus Fermentimicrarchaeaceae</taxon>
        <taxon>Candidatus Fermentimicrarchaeum</taxon>
    </lineage>
</organism>
<name>A0A7D6BUW0_FERL1</name>
<evidence type="ECO:0000313" key="2">
    <source>
        <dbReference type="Proteomes" id="UP000510821"/>
    </source>
</evidence>
<dbReference type="SUPFAM" id="SSF52540">
    <property type="entry name" value="P-loop containing nucleoside triphosphate hydrolases"/>
    <property type="match status" value="1"/>
</dbReference>
<dbReference type="Proteomes" id="UP000510821">
    <property type="component" value="Chromosome"/>
</dbReference>
<accession>A0A7D6BUW0</accession>
<dbReference type="Gene3D" id="3.40.50.300">
    <property type="entry name" value="P-loop containing nucleotide triphosphate hydrolases"/>
    <property type="match status" value="1"/>
</dbReference>
<dbReference type="KEGG" id="flt:Sv326_0589"/>
<sequence>MAQKSEKEIEEKLSKLPIEFIALIVSSADVYSIAQEVALRVLIKMKDMSGVYVTFNRPYSNLKATVERQGLDVSKLFFIDLITESAGGKAERSSEERCFYVSSPKNLTELSILMEQAMIRLPREKRFVFIDSISTMLIYNDPDTVLRFIHSLTGKMRLLGITGIIFLLEKESDEKFRAQVSQFCDRVITI</sequence>
<protein>
    <submittedName>
        <fullName evidence="1">Uncharacterized protein</fullName>
    </submittedName>
</protein>